<gene>
    <name evidence="10" type="primary">Cyp2j5_5</name>
    <name evidence="10" type="ORF">AVEN_139396_1</name>
</gene>
<dbReference type="PROSITE" id="PS00086">
    <property type="entry name" value="CYTOCHROME_P450"/>
    <property type="match status" value="1"/>
</dbReference>
<keyword evidence="3 7" id="KW-0479">Metal-binding</keyword>
<keyword evidence="7 8" id="KW-0349">Heme</keyword>
<dbReference type="SUPFAM" id="SSF48264">
    <property type="entry name" value="Cytochrome P450"/>
    <property type="match status" value="1"/>
</dbReference>
<dbReference type="InterPro" id="IPR050182">
    <property type="entry name" value="Cytochrome_P450_fam2"/>
</dbReference>
<dbReference type="Pfam" id="PF00067">
    <property type="entry name" value="p450"/>
    <property type="match status" value="1"/>
</dbReference>
<dbReference type="AlphaFoldDB" id="A0A4Y2LE66"/>
<dbReference type="GO" id="GO:0016712">
    <property type="term" value="F:oxidoreductase activity, acting on paired donors, with incorporation or reduction of molecular oxygen, reduced flavin or flavoprotein as one donor, and incorporation of one atom of oxygen"/>
    <property type="evidence" value="ECO:0007669"/>
    <property type="project" value="TreeGrafter"/>
</dbReference>
<dbReference type="GO" id="GO:0006082">
    <property type="term" value="P:organic acid metabolic process"/>
    <property type="evidence" value="ECO:0007669"/>
    <property type="project" value="TreeGrafter"/>
</dbReference>
<sequence length="509" mass="58289">MKAMADTAYGWFAAVQNQLGISVLKEIIVCVAILLVVFWKRKKIRKHLPPRPFKIPIVGHLPFLGKEPFRGLHKLTKKYGNVYGIYLGGNYCVILGDYKAVKEAFSKSTTTDRPDVAFDQVPDGVGFSGVNGQEWVEQRQYCLRAMKHLGIGRDSWETHVQTEVEDFVRKVSMYDGRPFDFSKLLTASIANNIGSYVFGNRLPMSKENIEFLNQCVDSSSQFSAQVGLRISFPFLSDVLIALGLTKYATYKKHIEQFNKFIREQVELHKKNTVEENPDNFIDGYLMKIRENQEQNLGNTFNYTNMYGNIQAIFIGASDTTKTSLSWLLLAMASDIEIQKRVHEEIVTVLGREGKIQWSDRHSLPYTYAVIMEGQRWMTIAPINTSRIAMEDIKICGYDVPKGTIILANNWGLHNDTKYWKDPEKFQPERFLLEDGEKVNLKPESYVPFSYGKRNCPGEVIAMMEMLLYFVALIQKFTVLPPKGKLPRMQGTLGLTYHPVPQELRFVLRE</sequence>
<reference evidence="10 11" key="1">
    <citation type="journal article" date="2019" name="Sci. Rep.">
        <title>Orb-weaving spider Araneus ventricosus genome elucidates the spidroin gene catalogue.</title>
        <authorList>
            <person name="Kono N."/>
            <person name="Nakamura H."/>
            <person name="Ohtoshi R."/>
            <person name="Moran D.A.P."/>
            <person name="Shinohara A."/>
            <person name="Yoshida Y."/>
            <person name="Fujiwara M."/>
            <person name="Mori M."/>
            <person name="Tomita M."/>
            <person name="Arakawa K."/>
        </authorList>
    </citation>
    <scope>NUCLEOTIDE SEQUENCE [LARGE SCALE GENOMIC DNA]</scope>
</reference>
<evidence type="ECO:0000256" key="1">
    <source>
        <dbReference type="ARBA" id="ARBA00001971"/>
    </source>
</evidence>
<keyword evidence="11" id="KW-1185">Reference proteome</keyword>
<dbReference type="Gene3D" id="1.10.630.10">
    <property type="entry name" value="Cytochrome P450"/>
    <property type="match status" value="1"/>
</dbReference>
<dbReference type="OrthoDB" id="3934656at2759"/>
<feature type="transmembrane region" description="Helical" evidence="9">
    <location>
        <begin position="20"/>
        <end position="39"/>
    </location>
</feature>
<dbReference type="FunFam" id="1.10.630.10:FF:000036">
    <property type="entry name" value="CYtochrome P450 family"/>
    <property type="match status" value="1"/>
</dbReference>
<proteinExistence type="inferred from homology"/>
<evidence type="ECO:0000256" key="2">
    <source>
        <dbReference type="ARBA" id="ARBA00010617"/>
    </source>
</evidence>
<evidence type="ECO:0000256" key="7">
    <source>
        <dbReference type="PIRSR" id="PIRSR602401-1"/>
    </source>
</evidence>
<dbReference type="EMBL" id="BGPR01005751">
    <property type="protein sequence ID" value="GBN13035.1"/>
    <property type="molecule type" value="Genomic_DNA"/>
</dbReference>
<dbReference type="GO" id="GO:0006805">
    <property type="term" value="P:xenobiotic metabolic process"/>
    <property type="evidence" value="ECO:0007669"/>
    <property type="project" value="TreeGrafter"/>
</dbReference>
<comment type="cofactor">
    <cofactor evidence="1 7">
        <name>heme</name>
        <dbReference type="ChEBI" id="CHEBI:30413"/>
    </cofactor>
</comment>
<comment type="similarity">
    <text evidence="2 8">Belongs to the cytochrome P450 family.</text>
</comment>
<dbReference type="InterPro" id="IPR002401">
    <property type="entry name" value="Cyt_P450_E_grp-I"/>
</dbReference>
<dbReference type="InterPro" id="IPR001128">
    <property type="entry name" value="Cyt_P450"/>
</dbReference>
<keyword evidence="9" id="KW-0472">Membrane</keyword>
<feature type="binding site" description="axial binding residue" evidence="7">
    <location>
        <position position="455"/>
    </location>
    <ligand>
        <name>heme</name>
        <dbReference type="ChEBI" id="CHEBI:30413"/>
    </ligand>
    <ligandPart>
        <name>Fe</name>
        <dbReference type="ChEBI" id="CHEBI:18248"/>
    </ligandPart>
</feature>
<dbReference type="GO" id="GO:0005506">
    <property type="term" value="F:iron ion binding"/>
    <property type="evidence" value="ECO:0007669"/>
    <property type="project" value="InterPro"/>
</dbReference>
<evidence type="ECO:0000256" key="4">
    <source>
        <dbReference type="ARBA" id="ARBA00023002"/>
    </source>
</evidence>
<organism evidence="10 11">
    <name type="scientific">Araneus ventricosus</name>
    <name type="common">Orbweaver spider</name>
    <name type="synonym">Epeira ventricosa</name>
    <dbReference type="NCBI Taxonomy" id="182803"/>
    <lineage>
        <taxon>Eukaryota</taxon>
        <taxon>Metazoa</taxon>
        <taxon>Ecdysozoa</taxon>
        <taxon>Arthropoda</taxon>
        <taxon>Chelicerata</taxon>
        <taxon>Arachnida</taxon>
        <taxon>Araneae</taxon>
        <taxon>Araneomorphae</taxon>
        <taxon>Entelegynae</taxon>
        <taxon>Araneoidea</taxon>
        <taxon>Araneidae</taxon>
        <taxon>Araneus</taxon>
    </lineage>
</organism>
<keyword evidence="5 7" id="KW-0408">Iron</keyword>
<name>A0A4Y2LE66_ARAVE</name>
<evidence type="ECO:0000256" key="3">
    <source>
        <dbReference type="ARBA" id="ARBA00022723"/>
    </source>
</evidence>
<dbReference type="GO" id="GO:0005737">
    <property type="term" value="C:cytoplasm"/>
    <property type="evidence" value="ECO:0007669"/>
    <property type="project" value="TreeGrafter"/>
</dbReference>
<dbReference type="PANTHER" id="PTHR24300">
    <property type="entry name" value="CYTOCHROME P450 508A4-RELATED"/>
    <property type="match status" value="1"/>
</dbReference>
<evidence type="ECO:0000256" key="6">
    <source>
        <dbReference type="ARBA" id="ARBA00023033"/>
    </source>
</evidence>
<evidence type="ECO:0000256" key="5">
    <source>
        <dbReference type="ARBA" id="ARBA00023004"/>
    </source>
</evidence>
<evidence type="ECO:0000256" key="9">
    <source>
        <dbReference type="SAM" id="Phobius"/>
    </source>
</evidence>
<keyword evidence="4 8" id="KW-0560">Oxidoreductase</keyword>
<dbReference type="PRINTS" id="PR00385">
    <property type="entry name" value="P450"/>
</dbReference>
<dbReference type="PRINTS" id="PR00463">
    <property type="entry name" value="EP450I"/>
</dbReference>
<dbReference type="InterPro" id="IPR036396">
    <property type="entry name" value="Cyt_P450_sf"/>
</dbReference>
<protein>
    <submittedName>
        <fullName evidence="10">Cytochrome P450 2J5</fullName>
    </submittedName>
</protein>
<evidence type="ECO:0000313" key="11">
    <source>
        <dbReference type="Proteomes" id="UP000499080"/>
    </source>
</evidence>
<keyword evidence="6 8" id="KW-0503">Monooxygenase</keyword>
<evidence type="ECO:0000256" key="8">
    <source>
        <dbReference type="RuleBase" id="RU000461"/>
    </source>
</evidence>
<comment type="caution">
    <text evidence="10">The sequence shown here is derived from an EMBL/GenBank/DDBJ whole genome shotgun (WGS) entry which is preliminary data.</text>
</comment>
<dbReference type="GO" id="GO:0020037">
    <property type="term" value="F:heme binding"/>
    <property type="evidence" value="ECO:0007669"/>
    <property type="project" value="InterPro"/>
</dbReference>
<keyword evidence="9" id="KW-0812">Transmembrane</keyword>
<dbReference type="PANTHER" id="PTHR24300:SF375">
    <property type="entry name" value="CYTOCHROME P450 FAMILY"/>
    <property type="match status" value="1"/>
</dbReference>
<accession>A0A4Y2LE66</accession>
<evidence type="ECO:0000313" key="10">
    <source>
        <dbReference type="EMBL" id="GBN13035.1"/>
    </source>
</evidence>
<dbReference type="Proteomes" id="UP000499080">
    <property type="component" value="Unassembled WGS sequence"/>
</dbReference>
<dbReference type="InterPro" id="IPR017972">
    <property type="entry name" value="Cyt_P450_CS"/>
</dbReference>
<keyword evidence="9" id="KW-1133">Transmembrane helix</keyword>